<evidence type="ECO:0000256" key="1">
    <source>
        <dbReference type="SAM" id="MobiDB-lite"/>
    </source>
</evidence>
<dbReference type="Proteomes" id="UP001341840">
    <property type="component" value="Unassembled WGS sequence"/>
</dbReference>
<accession>A0ABU6XES8</accession>
<keyword evidence="3" id="KW-1185">Reference proteome</keyword>
<evidence type="ECO:0000313" key="3">
    <source>
        <dbReference type="Proteomes" id="UP001341840"/>
    </source>
</evidence>
<comment type="caution">
    <text evidence="2">The sequence shown here is derived from an EMBL/GenBank/DDBJ whole genome shotgun (WGS) entry which is preliminary data.</text>
</comment>
<proteinExistence type="predicted"/>
<feature type="region of interest" description="Disordered" evidence="1">
    <location>
        <begin position="132"/>
        <end position="172"/>
    </location>
</feature>
<reference evidence="2 3" key="1">
    <citation type="journal article" date="2023" name="Plants (Basel)">
        <title>Bridging the Gap: Combining Genomics and Transcriptomics Approaches to Understand Stylosanthes scabra, an Orphan Legume from the Brazilian Caatinga.</title>
        <authorList>
            <person name="Ferreira-Neto J.R.C."/>
            <person name="da Silva M.D."/>
            <person name="Binneck E."/>
            <person name="de Melo N.F."/>
            <person name="da Silva R.H."/>
            <person name="de Melo A.L.T.M."/>
            <person name="Pandolfi V."/>
            <person name="Bustamante F.O."/>
            <person name="Brasileiro-Vidal A.C."/>
            <person name="Benko-Iseppon A.M."/>
        </authorList>
    </citation>
    <scope>NUCLEOTIDE SEQUENCE [LARGE SCALE GENOMIC DNA]</scope>
    <source>
        <tissue evidence="2">Leaves</tissue>
    </source>
</reference>
<organism evidence="2 3">
    <name type="scientific">Stylosanthes scabra</name>
    <dbReference type="NCBI Taxonomy" id="79078"/>
    <lineage>
        <taxon>Eukaryota</taxon>
        <taxon>Viridiplantae</taxon>
        <taxon>Streptophyta</taxon>
        <taxon>Embryophyta</taxon>
        <taxon>Tracheophyta</taxon>
        <taxon>Spermatophyta</taxon>
        <taxon>Magnoliopsida</taxon>
        <taxon>eudicotyledons</taxon>
        <taxon>Gunneridae</taxon>
        <taxon>Pentapetalae</taxon>
        <taxon>rosids</taxon>
        <taxon>fabids</taxon>
        <taxon>Fabales</taxon>
        <taxon>Fabaceae</taxon>
        <taxon>Papilionoideae</taxon>
        <taxon>50 kb inversion clade</taxon>
        <taxon>dalbergioids sensu lato</taxon>
        <taxon>Dalbergieae</taxon>
        <taxon>Pterocarpus clade</taxon>
        <taxon>Stylosanthes</taxon>
    </lineage>
</organism>
<gene>
    <name evidence="2" type="ORF">PIB30_035278</name>
</gene>
<sequence>MATFYSLRLPKRGYREKSARFQKWQERLTLLPRFCVSMLKKRGHNFFDLHSTRRVLFPPSRPLHHHRCPSTAAPTSLFFAEKRSPLQPPSVVTAPSVGTPFVSKTLHCCSEIQSSTQPPSIVGAPSVGLTSVIAPSSSRHPPRCALRRRATPRLPSSLSSSRNPSSASLLPG</sequence>
<feature type="compositionally biased region" description="Basic residues" evidence="1">
    <location>
        <begin position="140"/>
        <end position="151"/>
    </location>
</feature>
<evidence type="ECO:0000313" key="2">
    <source>
        <dbReference type="EMBL" id="MED6195143.1"/>
    </source>
</evidence>
<feature type="compositionally biased region" description="Low complexity" evidence="1">
    <location>
        <begin position="152"/>
        <end position="172"/>
    </location>
</feature>
<name>A0ABU6XES8_9FABA</name>
<protein>
    <submittedName>
        <fullName evidence="2">Uncharacterized protein</fullName>
    </submittedName>
</protein>
<dbReference type="EMBL" id="JASCZI010211616">
    <property type="protein sequence ID" value="MED6195143.1"/>
    <property type="molecule type" value="Genomic_DNA"/>
</dbReference>